<dbReference type="RefSeq" id="WP_006583041.1">
    <property type="nucleotide sequence ID" value="NZ_CM001377.1"/>
</dbReference>
<feature type="signal peptide" evidence="2">
    <location>
        <begin position="1"/>
        <end position="40"/>
    </location>
</feature>
<keyword evidence="2" id="KW-0732">Signal</keyword>
<name>H0UPK0_9BACT</name>
<protein>
    <recommendedName>
        <fullName evidence="3">DUF4139 domain-containing protein</fullName>
    </recommendedName>
</protein>
<feature type="domain" description="DUF4139" evidence="3">
    <location>
        <begin position="207"/>
        <end position="492"/>
    </location>
</feature>
<gene>
    <name evidence="4" type="ORF">TheveDRAFT_0380</name>
</gene>
<evidence type="ECO:0000259" key="3">
    <source>
        <dbReference type="Pfam" id="PF13598"/>
    </source>
</evidence>
<organism evidence="4 5">
    <name type="scientific">Thermanaerovibrio velox DSM 12556</name>
    <dbReference type="NCBI Taxonomy" id="926567"/>
    <lineage>
        <taxon>Bacteria</taxon>
        <taxon>Thermotogati</taxon>
        <taxon>Synergistota</taxon>
        <taxon>Synergistia</taxon>
        <taxon>Synergistales</taxon>
        <taxon>Synergistaceae</taxon>
        <taxon>Thermanaerovibrio</taxon>
    </lineage>
</organism>
<dbReference type="AlphaFoldDB" id="H0UPK0"/>
<sequence length="498" mass="53628">MKEGLRRFAGRFCCPRGASLPRLMAAGVMLFLMAPGSSSAFDVKSASEAHVYPGGALAVFKGPVNRQEEVLLTSSYNRDSISVTMEGGTLSSVSIRQERIPGWVPPALSGDAKELEGLKRQIRELKLAVAAREVALRAFDAGAPKGGPSAQWEAKRIKMQGEMMSWQDRLQGLSARAEKLREEMAQRGPKGGDLLNRVVIRGNGTAKISAFTEDASWRTRYRADVDPSGKVVLTEELLISQKTGLDWDGPIVCHTASPKDVNWNPEISPWVVSFSAPAVMLRASMLKGAPELMDALNPSFEASTEDLTFTAKGLVPGTGEEVSLVSGRFNLQGSVDVTVIPMASQTAFMEVTTSPLDRIIPGGEASVSVGGVPTGKVTIPFTPKGEGLRFSGGKVPGVTSSREEAVMTRGSEGDRDFVKGGTVIRVFNGLGKTLTVTLKDRVPFPADGSIRVSYSCSMREDSYDRGILTWKLELPPGSSREINVDYKVTYPKGRKLDL</sequence>
<dbReference type="Proteomes" id="UP000005730">
    <property type="component" value="Chromosome"/>
</dbReference>
<dbReference type="EMBL" id="CM001377">
    <property type="protein sequence ID" value="EHM09547.1"/>
    <property type="molecule type" value="Genomic_DNA"/>
</dbReference>
<dbReference type="Pfam" id="PF13598">
    <property type="entry name" value="DUF4139"/>
    <property type="match status" value="1"/>
</dbReference>
<dbReference type="PANTHER" id="PTHR31005">
    <property type="entry name" value="DUF4139 DOMAIN-CONTAINING PROTEIN"/>
    <property type="match status" value="1"/>
</dbReference>
<dbReference type="STRING" id="926567.TheveDRAFT_0380"/>
<dbReference type="InterPro" id="IPR037291">
    <property type="entry name" value="DUF4139"/>
</dbReference>
<accession>H0UPK0</accession>
<reference evidence="4 5" key="1">
    <citation type="submission" date="2011-10" db="EMBL/GenBank/DDBJ databases">
        <title>The Noncontiguous Finished genome of Thermanaerovibrio velox DSM 12556.</title>
        <authorList>
            <consortium name="US DOE Joint Genome Institute (JGI-PGF)"/>
            <person name="Lucas S."/>
            <person name="Copeland A."/>
            <person name="Lapidus A."/>
            <person name="Glavina del Rio T."/>
            <person name="Dalin E."/>
            <person name="Tice H."/>
            <person name="Bruce D."/>
            <person name="Goodwin L."/>
            <person name="Pitluck S."/>
            <person name="Peters L."/>
            <person name="Mikhailova N."/>
            <person name="Teshima H."/>
            <person name="Kyrpides N."/>
            <person name="Mavromatis K."/>
            <person name="Ivanova N."/>
            <person name="Markowitz V."/>
            <person name="Cheng J.-F."/>
            <person name="Hugenholtz P."/>
            <person name="Woyke T."/>
            <person name="Wu D."/>
            <person name="Spring S."/>
            <person name="Brambilla E.-M."/>
            <person name="Klenk H.-P."/>
            <person name="Eisen J.A."/>
        </authorList>
    </citation>
    <scope>NUCLEOTIDE SEQUENCE [LARGE SCALE GENOMIC DNA]</scope>
    <source>
        <strain evidence="4 5">DSM 12556</strain>
    </source>
</reference>
<evidence type="ECO:0000313" key="4">
    <source>
        <dbReference type="EMBL" id="EHM09547.1"/>
    </source>
</evidence>
<feature type="chain" id="PRO_5003542046" description="DUF4139 domain-containing protein" evidence="2">
    <location>
        <begin position="41"/>
        <end position="498"/>
    </location>
</feature>
<keyword evidence="1" id="KW-0175">Coiled coil</keyword>
<proteinExistence type="predicted"/>
<dbReference type="eggNOG" id="COG5316">
    <property type="taxonomic scope" value="Bacteria"/>
</dbReference>
<dbReference type="InterPro" id="IPR011935">
    <property type="entry name" value="CHP02231"/>
</dbReference>
<evidence type="ECO:0000313" key="5">
    <source>
        <dbReference type="Proteomes" id="UP000005730"/>
    </source>
</evidence>
<keyword evidence="5" id="KW-1185">Reference proteome</keyword>
<feature type="coiled-coil region" evidence="1">
    <location>
        <begin position="108"/>
        <end position="135"/>
    </location>
</feature>
<evidence type="ECO:0000256" key="1">
    <source>
        <dbReference type="SAM" id="Coils"/>
    </source>
</evidence>
<dbReference type="PANTHER" id="PTHR31005:SF8">
    <property type="entry name" value="DUF4139 DOMAIN-CONTAINING PROTEIN"/>
    <property type="match status" value="1"/>
</dbReference>
<dbReference type="HOGENOM" id="CLU_547388_0_0_0"/>
<evidence type="ECO:0000256" key="2">
    <source>
        <dbReference type="SAM" id="SignalP"/>
    </source>
</evidence>